<dbReference type="Pfam" id="PF04471">
    <property type="entry name" value="Mrr_cat"/>
    <property type="match status" value="1"/>
</dbReference>
<dbReference type="GO" id="GO:0009307">
    <property type="term" value="P:DNA restriction-modification system"/>
    <property type="evidence" value="ECO:0007669"/>
    <property type="project" value="InterPro"/>
</dbReference>
<dbReference type="Pfam" id="PF03477">
    <property type="entry name" value="ATP-cone"/>
    <property type="match status" value="1"/>
</dbReference>
<evidence type="ECO:0000259" key="4">
    <source>
        <dbReference type="PROSITE" id="PS51161"/>
    </source>
</evidence>
<evidence type="ECO:0000313" key="6">
    <source>
        <dbReference type="Proteomes" id="UP000190150"/>
    </source>
</evidence>
<organism evidence="5 6">
    <name type="scientific">Sphingobacterium nematocida</name>
    <dbReference type="NCBI Taxonomy" id="1513896"/>
    <lineage>
        <taxon>Bacteria</taxon>
        <taxon>Pseudomonadati</taxon>
        <taxon>Bacteroidota</taxon>
        <taxon>Sphingobacteriia</taxon>
        <taxon>Sphingobacteriales</taxon>
        <taxon>Sphingobacteriaceae</taxon>
        <taxon>Sphingobacterium</taxon>
    </lineage>
</organism>
<keyword evidence="5" id="KW-0540">Nuclease</keyword>
<keyword evidence="6" id="KW-1185">Reference proteome</keyword>
<keyword evidence="1 3" id="KW-0547">Nucleotide-binding</keyword>
<dbReference type="GO" id="GO:0003677">
    <property type="term" value="F:DNA binding"/>
    <property type="evidence" value="ECO:0007669"/>
    <property type="project" value="InterPro"/>
</dbReference>
<dbReference type="InterPro" id="IPR007560">
    <property type="entry name" value="Restrct_endonuc_IV_Mrr"/>
</dbReference>
<proteinExistence type="predicted"/>
<name>A0A1T5FNH0_9SPHI</name>
<dbReference type="InterPro" id="IPR005144">
    <property type="entry name" value="ATP-cone_dom"/>
</dbReference>
<evidence type="ECO:0000256" key="3">
    <source>
        <dbReference type="PROSITE-ProRule" id="PRU00492"/>
    </source>
</evidence>
<dbReference type="STRING" id="1513896.SAMN05660841_03417"/>
<dbReference type="AlphaFoldDB" id="A0A1T5FNH0"/>
<dbReference type="InterPro" id="IPR054374">
    <property type="entry name" value="AF1548-like_C"/>
</dbReference>
<dbReference type="Pfam" id="PF22357">
    <property type="entry name" value="AF1548-like_C"/>
    <property type="match status" value="1"/>
</dbReference>
<dbReference type="SUPFAM" id="SSF52980">
    <property type="entry name" value="Restriction endonuclease-like"/>
    <property type="match status" value="1"/>
</dbReference>
<gene>
    <name evidence="5" type="ORF">SAMN05660841_03417</name>
</gene>
<keyword evidence="2 3" id="KW-0067">ATP-binding</keyword>
<dbReference type="GO" id="GO:0004519">
    <property type="term" value="F:endonuclease activity"/>
    <property type="evidence" value="ECO:0007669"/>
    <property type="project" value="UniProtKB-KW"/>
</dbReference>
<reference evidence="6" key="1">
    <citation type="submission" date="2017-02" db="EMBL/GenBank/DDBJ databases">
        <authorList>
            <person name="Varghese N."/>
            <person name="Submissions S."/>
        </authorList>
    </citation>
    <scope>NUCLEOTIDE SEQUENCE [LARGE SCALE GENOMIC DNA]</scope>
    <source>
        <strain evidence="6">DSM 24091</strain>
    </source>
</reference>
<dbReference type="EMBL" id="FUZF01000017">
    <property type="protein sequence ID" value="SKB97729.1"/>
    <property type="molecule type" value="Genomic_DNA"/>
</dbReference>
<keyword evidence="5" id="KW-0378">Hydrolase</keyword>
<evidence type="ECO:0000256" key="1">
    <source>
        <dbReference type="ARBA" id="ARBA00022741"/>
    </source>
</evidence>
<dbReference type="InterPro" id="IPR011856">
    <property type="entry name" value="tRNA_endonuc-like_dom_sf"/>
</dbReference>
<dbReference type="Proteomes" id="UP000190150">
    <property type="component" value="Unassembled WGS sequence"/>
</dbReference>
<dbReference type="InterPro" id="IPR011335">
    <property type="entry name" value="Restrct_endonuc-II-like"/>
</dbReference>
<accession>A0A1T5FNH0</accession>
<keyword evidence="5" id="KW-0255">Endonuclease</keyword>
<evidence type="ECO:0000256" key="2">
    <source>
        <dbReference type="ARBA" id="ARBA00022840"/>
    </source>
</evidence>
<dbReference type="PROSITE" id="PS51161">
    <property type="entry name" value="ATP_CONE"/>
    <property type="match status" value="1"/>
</dbReference>
<protein>
    <submittedName>
        <fullName evidence="5">Restriction endonuclease</fullName>
    </submittedName>
</protein>
<feature type="domain" description="ATP-cone" evidence="4">
    <location>
        <begin position="22"/>
        <end position="103"/>
    </location>
</feature>
<dbReference type="GO" id="GO:0005524">
    <property type="term" value="F:ATP binding"/>
    <property type="evidence" value="ECO:0007669"/>
    <property type="project" value="UniProtKB-UniRule"/>
</dbReference>
<sequence length="300" mass="34407">MFFKTGNKLYIERVISIVNKIMQVKKHSGELVPFRPESLKYSLSRSGATPEEVEGVFNSIQSKLYDGISTRELYELAFDYLKACRDTYAARYSLKKALRDLGPEGFYFEKWIARIFQEEGYQAVTGQTIQGHAVTHEIDVVASKGNELLAIECKFRNDVDAKISVTTPMYFMSRVKDISDITYTFFNRSLKVSEGWLVTNAYLTTDSIKFGEYHGMNLLSWDYPKSSSLKSRVDNNGEYPITCLTSLNEQDKARLLKAQCILVKDIVRDPKFLQIIDIEQKKEKQVLEEAIDLVNSPLEH</sequence>
<evidence type="ECO:0000313" key="5">
    <source>
        <dbReference type="EMBL" id="SKB97729.1"/>
    </source>
</evidence>
<dbReference type="Gene3D" id="3.40.1350.10">
    <property type="match status" value="1"/>
</dbReference>